<name>A0A5J4RH45_9ZZZZ</name>
<dbReference type="EMBL" id="SNRY01001174">
    <property type="protein sequence ID" value="KAA6332952.1"/>
    <property type="molecule type" value="Genomic_DNA"/>
</dbReference>
<dbReference type="PANTHER" id="PTHR30298">
    <property type="entry name" value="H REPEAT-ASSOCIATED PREDICTED TRANSPOSASE"/>
    <property type="match status" value="1"/>
</dbReference>
<evidence type="ECO:0008006" key="2">
    <source>
        <dbReference type="Google" id="ProtNLM"/>
    </source>
</evidence>
<evidence type="ECO:0000313" key="1">
    <source>
        <dbReference type="EMBL" id="KAA6332952.1"/>
    </source>
</evidence>
<organism evidence="1">
    <name type="scientific">termite gut metagenome</name>
    <dbReference type="NCBI Taxonomy" id="433724"/>
    <lineage>
        <taxon>unclassified sequences</taxon>
        <taxon>metagenomes</taxon>
        <taxon>organismal metagenomes</taxon>
    </lineage>
</organism>
<protein>
    <recommendedName>
        <fullName evidence="2">Transposase IS4-like domain-containing protein</fullName>
    </recommendedName>
</protein>
<gene>
    <name evidence="1" type="ORF">EZS27_018593</name>
</gene>
<sequence>MGQEKVEEKSNEITAIPKVLASLDLIDAVVSIDAIGTQTKIAEQIIDLGGHYFLSVKGNQQGLSDDMEHAFKLNKGTVFTDETESNHGRIETRQCSILPVKGYLLEEYFQAWKQVAT</sequence>
<dbReference type="InterPro" id="IPR051698">
    <property type="entry name" value="Transposase_11-like"/>
</dbReference>
<dbReference type="AlphaFoldDB" id="A0A5J4RH45"/>
<dbReference type="PANTHER" id="PTHR30298:SF0">
    <property type="entry name" value="PROTEIN YBFL-RELATED"/>
    <property type="match status" value="1"/>
</dbReference>
<comment type="caution">
    <text evidence="1">The sequence shown here is derived from an EMBL/GenBank/DDBJ whole genome shotgun (WGS) entry which is preliminary data.</text>
</comment>
<accession>A0A5J4RH45</accession>
<reference evidence="1" key="1">
    <citation type="submission" date="2019-03" db="EMBL/GenBank/DDBJ databases">
        <title>Single cell metagenomics reveals metabolic interactions within the superorganism composed of flagellate Streblomastix strix and complex community of Bacteroidetes bacteria on its surface.</title>
        <authorList>
            <person name="Treitli S.C."/>
            <person name="Kolisko M."/>
            <person name="Husnik F."/>
            <person name="Keeling P."/>
            <person name="Hampl V."/>
        </authorList>
    </citation>
    <scope>NUCLEOTIDE SEQUENCE</scope>
    <source>
        <strain evidence="1">STM</strain>
    </source>
</reference>
<dbReference type="NCBIfam" id="NF033564">
    <property type="entry name" value="transpos_ISAs1"/>
    <property type="match status" value="1"/>
</dbReference>
<dbReference type="InterPro" id="IPR047647">
    <property type="entry name" value="ISAs1_transpos"/>
</dbReference>
<proteinExistence type="predicted"/>